<evidence type="ECO:0000256" key="1">
    <source>
        <dbReference type="ARBA" id="ARBA00010876"/>
    </source>
</evidence>
<dbReference type="RefSeq" id="WP_145218248.1">
    <property type="nucleotide sequence ID" value="NZ_CP036432.1"/>
</dbReference>
<protein>
    <submittedName>
        <fullName evidence="3">Ribosomal large subunit pseudouridine synthase A</fullName>
        <ecNumber evidence="3">5.4.99.28</ecNumber>
    </submittedName>
</protein>
<dbReference type="PANTHER" id="PTHR21600:SF87">
    <property type="entry name" value="RNA PSEUDOURIDYLATE SYNTHASE DOMAIN-CONTAINING PROTEIN 1"/>
    <property type="match status" value="1"/>
</dbReference>
<dbReference type="EC" id="5.4.99.28" evidence="3"/>
<keyword evidence="4" id="KW-1185">Reference proteome</keyword>
<evidence type="ECO:0000259" key="2">
    <source>
        <dbReference type="Pfam" id="PF00849"/>
    </source>
</evidence>
<sequence length="216" mass="23886">MADSDIQLLWQSDLMLAVNKPAGLSTQAPAGIDSLESRLHRQLARPDGYLSFPHRLDRFVSGVILVALTKKAARLLSAQFASRKTHKQYLAVVEGRYKAGETDPQQWDDFIRKMDALPRAEVCAETAAGAKLASTIVKTVSVDSAEDTSRLELNPITGRMHQLRLQTASRGHPIVGDTTYGAAEQHTDRILLHAHRLQFHDPSNGRLIEIESPCPF</sequence>
<feature type="domain" description="Pseudouridine synthase RsuA/RluA-like" evidence="2">
    <location>
        <begin position="16"/>
        <end position="168"/>
    </location>
</feature>
<evidence type="ECO:0000313" key="4">
    <source>
        <dbReference type="Proteomes" id="UP000318081"/>
    </source>
</evidence>
<dbReference type="InterPro" id="IPR050188">
    <property type="entry name" value="RluA_PseudoU_synthase"/>
</dbReference>
<comment type="similarity">
    <text evidence="1">Belongs to the pseudouridine synthase RluA family.</text>
</comment>
<reference evidence="3 4" key="1">
    <citation type="submission" date="2019-02" db="EMBL/GenBank/DDBJ databases">
        <title>Deep-cultivation of Planctomycetes and their phenomic and genomic characterization uncovers novel biology.</title>
        <authorList>
            <person name="Wiegand S."/>
            <person name="Jogler M."/>
            <person name="Boedeker C."/>
            <person name="Pinto D."/>
            <person name="Vollmers J."/>
            <person name="Rivas-Marin E."/>
            <person name="Kohn T."/>
            <person name="Peeters S.H."/>
            <person name="Heuer A."/>
            <person name="Rast P."/>
            <person name="Oberbeckmann S."/>
            <person name="Bunk B."/>
            <person name="Jeske O."/>
            <person name="Meyerdierks A."/>
            <person name="Storesund J.E."/>
            <person name="Kallscheuer N."/>
            <person name="Luecker S."/>
            <person name="Lage O.M."/>
            <person name="Pohl T."/>
            <person name="Merkel B.J."/>
            <person name="Hornburger P."/>
            <person name="Mueller R.-W."/>
            <person name="Bruemmer F."/>
            <person name="Labrenz M."/>
            <person name="Spormann A.M."/>
            <person name="Op den Camp H."/>
            <person name="Overmann J."/>
            <person name="Amann R."/>
            <person name="Jetten M.S.M."/>
            <person name="Mascher T."/>
            <person name="Medema M.H."/>
            <person name="Devos D.P."/>
            <person name="Kaster A.-K."/>
            <person name="Ovreas L."/>
            <person name="Rohde M."/>
            <person name="Galperin M.Y."/>
            <person name="Jogler C."/>
        </authorList>
    </citation>
    <scope>NUCLEOTIDE SEQUENCE [LARGE SCALE GENOMIC DNA]</scope>
    <source>
        <strain evidence="3 4">TBK1r</strain>
    </source>
</reference>
<keyword evidence="3" id="KW-0413">Isomerase</keyword>
<dbReference type="Gene3D" id="3.30.2350.10">
    <property type="entry name" value="Pseudouridine synthase"/>
    <property type="match status" value="1"/>
</dbReference>
<gene>
    <name evidence="3" type="primary">rluA</name>
    <name evidence="3" type="ORF">TBK1r_58520</name>
</gene>
<accession>A0ABX5XXS0</accession>
<dbReference type="InterPro" id="IPR006145">
    <property type="entry name" value="PsdUridine_synth_RsuA/RluA"/>
</dbReference>
<dbReference type="GO" id="GO:0160151">
    <property type="term" value="F:tRNA pseudouridine(32) synthase activity"/>
    <property type="evidence" value="ECO:0007669"/>
    <property type="project" value="UniProtKB-EC"/>
</dbReference>
<dbReference type="EMBL" id="CP036432">
    <property type="protein sequence ID" value="QDV86827.1"/>
    <property type="molecule type" value="Genomic_DNA"/>
</dbReference>
<dbReference type="Proteomes" id="UP000318081">
    <property type="component" value="Chromosome"/>
</dbReference>
<dbReference type="Pfam" id="PF00849">
    <property type="entry name" value="PseudoU_synth_2"/>
    <property type="match status" value="1"/>
</dbReference>
<evidence type="ECO:0000313" key="3">
    <source>
        <dbReference type="EMBL" id="QDV86827.1"/>
    </source>
</evidence>
<proteinExistence type="inferred from homology"/>
<organism evidence="3 4">
    <name type="scientific">Stieleria magnilauensis</name>
    <dbReference type="NCBI Taxonomy" id="2527963"/>
    <lineage>
        <taxon>Bacteria</taxon>
        <taxon>Pseudomonadati</taxon>
        <taxon>Planctomycetota</taxon>
        <taxon>Planctomycetia</taxon>
        <taxon>Pirellulales</taxon>
        <taxon>Pirellulaceae</taxon>
        <taxon>Stieleria</taxon>
    </lineage>
</organism>
<dbReference type="SUPFAM" id="SSF55120">
    <property type="entry name" value="Pseudouridine synthase"/>
    <property type="match status" value="1"/>
</dbReference>
<name>A0ABX5XXS0_9BACT</name>
<dbReference type="InterPro" id="IPR020103">
    <property type="entry name" value="PsdUridine_synth_cat_dom_sf"/>
</dbReference>
<dbReference type="CDD" id="cd02869">
    <property type="entry name" value="PseudoU_synth_RluA_like"/>
    <property type="match status" value="1"/>
</dbReference>
<dbReference type="PANTHER" id="PTHR21600">
    <property type="entry name" value="MITOCHONDRIAL RNA PSEUDOURIDINE SYNTHASE"/>
    <property type="match status" value="1"/>
</dbReference>